<evidence type="ECO:0000259" key="5">
    <source>
        <dbReference type="PROSITE" id="PS50835"/>
    </source>
</evidence>
<feature type="domain" description="Ig-like" evidence="5">
    <location>
        <begin position="50"/>
        <end position="133"/>
    </location>
</feature>
<dbReference type="InterPro" id="IPR036179">
    <property type="entry name" value="Ig-like_dom_sf"/>
</dbReference>
<keyword evidence="2" id="KW-1015">Disulfide bond</keyword>
<accession>A0A3P8V4C2</accession>
<evidence type="ECO:0000313" key="6">
    <source>
        <dbReference type="Ensembl" id="ENSCSEP00000008954.1"/>
    </source>
</evidence>
<dbReference type="PANTHER" id="PTHR47633">
    <property type="entry name" value="IMMUNOGLOBULIN"/>
    <property type="match status" value="1"/>
</dbReference>
<dbReference type="Ensembl" id="ENSCSET00000009056.1">
    <property type="protein sequence ID" value="ENSCSEP00000008954.1"/>
    <property type="gene ID" value="ENSCSEG00000005732.1"/>
</dbReference>
<dbReference type="PROSITE" id="PS50835">
    <property type="entry name" value="IG_LIKE"/>
    <property type="match status" value="1"/>
</dbReference>
<feature type="region of interest" description="Disordered" evidence="4">
    <location>
        <begin position="142"/>
        <end position="164"/>
    </location>
</feature>
<evidence type="ECO:0000256" key="3">
    <source>
        <dbReference type="ARBA" id="ARBA00023319"/>
    </source>
</evidence>
<dbReference type="GO" id="GO:0004674">
    <property type="term" value="F:protein serine/threonine kinase activity"/>
    <property type="evidence" value="ECO:0007669"/>
    <property type="project" value="UniProtKB-KW"/>
</dbReference>
<protein>
    <recommendedName>
        <fullName evidence="5">Ig-like domain-containing protein</fullName>
    </recommendedName>
</protein>
<reference evidence="6 7" key="1">
    <citation type="journal article" date="2014" name="Nat. Genet.">
        <title>Whole-genome sequence of a flatfish provides insights into ZW sex chromosome evolution and adaptation to a benthic lifestyle.</title>
        <authorList>
            <person name="Chen S."/>
            <person name="Zhang G."/>
            <person name="Shao C."/>
            <person name="Huang Q."/>
            <person name="Liu G."/>
            <person name="Zhang P."/>
            <person name="Song W."/>
            <person name="An N."/>
            <person name="Chalopin D."/>
            <person name="Volff J.N."/>
            <person name="Hong Y."/>
            <person name="Li Q."/>
            <person name="Sha Z."/>
            <person name="Zhou H."/>
            <person name="Xie M."/>
            <person name="Yu Q."/>
            <person name="Liu Y."/>
            <person name="Xiang H."/>
            <person name="Wang N."/>
            <person name="Wu K."/>
            <person name="Yang C."/>
            <person name="Zhou Q."/>
            <person name="Liao X."/>
            <person name="Yang L."/>
            <person name="Hu Q."/>
            <person name="Zhang J."/>
            <person name="Meng L."/>
            <person name="Jin L."/>
            <person name="Tian Y."/>
            <person name="Lian J."/>
            <person name="Yang J."/>
            <person name="Miao G."/>
            <person name="Liu S."/>
            <person name="Liang Z."/>
            <person name="Yan F."/>
            <person name="Li Y."/>
            <person name="Sun B."/>
            <person name="Zhang H."/>
            <person name="Zhang J."/>
            <person name="Zhu Y."/>
            <person name="Du M."/>
            <person name="Zhao Y."/>
            <person name="Schartl M."/>
            <person name="Tang Q."/>
            <person name="Wang J."/>
        </authorList>
    </citation>
    <scope>NUCLEOTIDE SEQUENCE</scope>
</reference>
<dbReference type="InterPro" id="IPR003599">
    <property type="entry name" value="Ig_sub"/>
</dbReference>
<dbReference type="SMART" id="SM00408">
    <property type="entry name" value="IGc2"/>
    <property type="match status" value="1"/>
</dbReference>
<dbReference type="Pfam" id="PF07679">
    <property type="entry name" value="I-set"/>
    <property type="match status" value="1"/>
</dbReference>
<keyword evidence="7" id="KW-1185">Reference proteome</keyword>
<dbReference type="STRING" id="244447.ENSCSEP00000008954"/>
<dbReference type="FunFam" id="2.60.40.10:FF:000080">
    <property type="entry name" value="Myosin light chain kinase, smooth muscle"/>
    <property type="match status" value="1"/>
</dbReference>
<reference evidence="6" key="2">
    <citation type="submission" date="2025-08" db="UniProtKB">
        <authorList>
            <consortium name="Ensembl"/>
        </authorList>
    </citation>
    <scope>IDENTIFICATION</scope>
</reference>
<dbReference type="InterPro" id="IPR003598">
    <property type="entry name" value="Ig_sub2"/>
</dbReference>
<evidence type="ECO:0000256" key="2">
    <source>
        <dbReference type="ARBA" id="ARBA00023157"/>
    </source>
</evidence>
<proteinExistence type="inferred from homology"/>
<dbReference type="PANTHER" id="PTHR47633:SF3">
    <property type="entry name" value="STRIATED MUSCLE PREFERENTIALLY EXPRESSED PROTEIN KINASE"/>
    <property type="match status" value="1"/>
</dbReference>
<comment type="similarity">
    <text evidence="1">Belongs to the protein kinase superfamily. CAMK Ser/Thr protein kinase family.</text>
</comment>
<reference evidence="6" key="3">
    <citation type="submission" date="2025-09" db="UniProtKB">
        <authorList>
            <consortium name="Ensembl"/>
        </authorList>
    </citation>
    <scope>IDENTIFICATION</scope>
</reference>
<feature type="compositionally biased region" description="Basic and acidic residues" evidence="4">
    <location>
        <begin position="148"/>
        <end position="164"/>
    </location>
</feature>
<evidence type="ECO:0000256" key="4">
    <source>
        <dbReference type="SAM" id="MobiDB-lite"/>
    </source>
</evidence>
<dbReference type="InParanoid" id="A0A3P8V4C2"/>
<dbReference type="InterPro" id="IPR013783">
    <property type="entry name" value="Ig-like_fold"/>
</dbReference>
<evidence type="ECO:0000313" key="7">
    <source>
        <dbReference type="Proteomes" id="UP000265120"/>
    </source>
</evidence>
<dbReference type="GeneTree" id="ENSGT00940000161126"/>
<evidence type="ECO:0000256" key="1">
    <source>
        <dbReference type="ARBA" id="ARBA00006692"/>
    </source>
</evidence>
<dbReference type="InterPro" id="IPR007110">
    <property type="entry name" value="Ig-like_dom"/>
</dbReference>
<dbReference type="SMART" id="SM00409">
    <property type="entry name" value="IG"/>
    <property type="match status" value="1"/>
</dbReference>
<keyword evidence="3" id="KW-0393">Immunoglobulin domain</keyword>
<dbReference type="InterPro" id="IPR013098">
    <property type="entry name" value="Ig_I-set"/>
</dbReference>
<sequence length="164" mass="17785">MQLKNNYVLCYCKRIRMEVSGSSRSLEIPLKRPKVSDIPDTGAATPEPAPPVFNRKLRKAAVGTGCDIRLRVSVAGHPKPVLTWYHNDDPVPPSEAQDPGGLWIRDCGTSDAGLYTCVATNDLGEASCSAVLAIMDLGEAAGGEEGSEECKGQWRWAKEQEAER</sequence>
<name>A0A3P8V4C2_CYNSE</name>
<dbReference type="SUPFAM" id="SSF48726">
    <property type="entry name" value="Immunoglobulin"/>
    <property type="match status" value="1"/>
</dbReference>
<dbReference type="AlphaFoldDB" id="A0A3P8V4C2"/>
<dbReference type="Proteomes" id="UP000265120">
    <property type="component" value="Chromosome 14"/>
</dbReference>
<organism evidence="6 7">
    <name type="scientific">Cynoglossus semilaevis</name>
    <name type="common">Tongue sole</name>
    <dbReference type="NCBI Taxonomy" id="244447"/>
    <lineage>
        <taxon>Eukaryota</taxon>
        <taxon>Metazoa</taxon>
        <taxon>Chordata</taxon>
        <taxon>Craniata</taxon>
        <taxon>Vertebrata</taxon>
        <taxon>Euteleostomi</taxon>
        <taxon>Actinopterygii</taxon>
        <taxon>Neopterygii</taxon>
        <taxon>Teleostei</taxon>
        <taxon>Neoteleostei</taxon>
        <taxon>Acanthomorphata</taxon>
        <taxon>Carangaria</taxon>
        <taxon>Pleuronectiformes</taxon>
        <taxon>Pleuronectoidei</taxon>
        <taxon>Cynoglossidae</taxon>
        <taxon>Cynoglossinae</taxon>
        <taxon>Cynoglossus</taxon>
    </lineage>
</organism>
<dbReference type="Gene3D" id="2.60.40.10">
    <property type="entry name" value="Immunoglobulins"/>
    <property type="match status" value="1"/>
</dbReference>